<keyword evidence="3 8" id="KW-0808">Transferase</keyword>
<evidence type="ECO:0000256" key="2">
    <source>
        <dbReference type="ARBA" id="ARBA00012135"/>
    </source>
</evidence>
<dbReference type="GO" id="GO:0005829">
    <property type="term" value="C:cytosol"/>
    <property type="evidence" value="ECO:0007669"/>
    <property type="project" value="TreeGrafter"/>
</dbReference>
<dbReference type="GO" id="GO:0009228">
    <property type="term" value="P:thiamine biosynthetic process"/>
    <property type="evidence" value="ECO:0007669"/>
    <property type="project" value="InterPro"/>
</dbReference>
<evidence type="ECO:0000256" key="5">
    <source>
        <dbReference type="ARBA" id="ARBA00022777"/>
    </source>
</evidence>
<keyword evidence="5 8" id="KW-0418">Kinase</keyword>
<dbReference type="PANTHER" id="PTHR20858">
    <property type="entry name" value="PHOSPHOMETHYLPYRIMIDINE KINASE"/>
    <property type="match status" value="1"/>
</dbReference>
<dbReference type="RefSeq" id="WP_184627812.1">
    <property type="nucleotide sequence ID" value="NZ_JACHCC010000010.1"/>
</dbReference>
<reference evidence="8 9" key="1">
    <citation type="submission" date="2020-08" db="EMBL/GenBank/DDBJ databases">
        <title>Genomic Encyclopedia of Type Strains, Phase IV (KMG-V): Genome sequencing to study the core and pangenomes of soil and plant-associated prokaryotes.</title>
        <authorList>
            <person name="Whitman W."/>
        </authorList>
    </citation>
    <scope>NUCLEOTIDE SEQUENCE [LARGE SCALE GENOMIC DNA]</scope>
    <source>
        <strain evidence="8 9">M2T3</strain>
    </source>
</reference>
<name>A0A7X0MK31_9SPHI</name>
<feature type="domain" description="Pyridoxamine kinase/Phosphomethylpyrimidine kinase" evidence="7">
    <location>
        <begin position="14"/>
        <end position="260"/>
    </location>
</feature>
<dbReference type="CDD" id="cd01169">
    <property type="entry name" value="HMPP_kinase"/>
    <property type="match status" value="1"/>
</dbReference>
<evidence type="ECO:0000313" key="9">
    <source>
        <dbReference type="Proteomes" id="UP000521017"/>
    </source>
</evidence>
<evidence type="ECO:0000313" key="8">
    <source>
        <dbReference type="EMBL" id="MBB6501769.1"/>
    </source>
</evidence>
<dbReference type="PANTHER" id="PTHR20858:SF17">
    <property type="entry name" value="HYDROXYMETHYLPYRIMIDINE_PHOSPHOMETHYLPYRIMIDINE KINASE THI20-RELATED"/>
    <property type="match status" value="1"/>
</dbReference>
<evidence type="ECO:0000256" key="6">
    <source>
        <dbReference type="ARBA" id="ARBA00022840"/>
    </source>
</evidence>
<dbReference type="Proteomes" id="UP000521017">
    <property type="component" value="Unassembled WGS sequence"/>
</dbReference>
<proteinExistence type="predicted"/>
<dbReference type="FunFam" id="3.40.1190.20:FF:000003">
    <property type="entry name" value="Phosphomethylpyrimidine kinase ThiD"/>
    <property type="match status" value="1"/>
</dbReference>
<comment type="pathway">
    <text evidence="1">Cofactor biosynthesis; thiamine diphosphate biosynthesis.</text>
</comment>
<evidence type="ECO:0000256" key="1">
    <source>
        <dbReference type="ARBA" id="ARBA00004948"/>
    </source>
</evidence>
<keyword evidence="4" id="KW-0547">Nucleotide-binding</keyword>
<organism evidence="8 9">
    <name type="scientific">Pedobacter cryoconitis</name>
    <dbReference type="NCBI Taxonomy" id="188932"/>
    <lineage>
        <taxon>Bacteria</taxon>
        <taxon>Pseudomonadati</taxon>
        <taxon>Bacteroidota</taxon>
        <taxon>Sphingobacteriia</taxon>
        <taxon>Sphingobacteriales</taxon>
        <taxon>Sphingobacteriaceae</taxon>
        <taxon>Pedobacter</taxon>
    </lineage>
</organism>
<accession>A0A7X0MK31</accession>
<dbReference type="InterPro" id="IPR013749">
    <property type="entry name" value="PM/HMP-P_kinase-1"/>
</dbReference>
<dbReference type="InterPro" id="IPR004399">
    <property type="entry name" value="HMP/HMP-P_kinase_dom"/>
</dbReference>
<evidence type="ECO:0000259" key="7">
    <source>
        <dbReference type="Pfam" id="PF08543"/>
    </source>
</evidence>
<evidence type="ECO:0000256" key="3">
    <source>
        <dbReference type="ARBA" id="ARBA00022679"/>
    </source>
</evidence>
<evidence type="ECO:0000256" key="4">
    <source>
        <dbReference type="ARBA" id="ARBA00022741"/>
    </source>
</evidence>
<comment type="caution">
    <text evidence="8">The sequence shown here is derived from an EMBL/GenBank/DDBJ whole genome shotgun (WGS) entry which is preliminary data.</text>
</comment>
<dbReference type="AlphaFoldDB" id="A0A7X0MK31"/>
<dbReference type="Pfam" id="PF08543">
    <property type="entry name" value="Phos_pyr_kin"/>
    <property type="match status" value="1"/>
</dbReference>
<dbReference type="GO" id="GO:0005524">
    <property type="term" value="F:ATP binding"/>
    <property type="evidence" value="ECO:0007669"/>
    <property type="project" value="UniProtKB-KW"/>
</dbReference>
<dbReference type="EMBL" id="JACHCC010000010">
    <property type="protein sequence ID" value="MBB6501769.1"/>
    <property type="molecule type" value="Genomic_DNA"/>
</dbReference>
<dbReference type="NCBIfam" id="TIGR00097">
    <property type="entry name" value="HMP-P_kinase"/>
    <property type="match status" value="1"/>
</dbReference>
<protein>
    <recommendedName>
        <fullName evidence="2">hydroxymethylpyrimidine kinase</fullName>
        <ecNumber evidence="2">2.7.1.49</ecNumber>
    </recommendedName>
</protein>
<dbReference type="Gene3D" id="3.40.1190.20">
    <property type="match status" value="1"/>
</dbReference>
<dbReference type="EC" id="2.7.1.49" evidence="2"/>
<dbReference type="GO" id="GO:0008972">
    <property type="term" value="F:phosphomethylpyrimidine kinase activity"/>
    <property type="evidence" value="ECO:0007669"/>
    <property type="project" value="InterPro"/>
</dbReference>
<dbReference type="SUPFAM" id="SSF53613">
    <property type="entry name" value="Ribokinase-like"/>
    <property type="match status" value="1"/>
</dbReference>
<dbReference type="InterPro" id="IPR029056">
    <property type="entry name" value="Ribokinase-like"/>
</dbReference>
<keyword evidence="6" id="KW-0067">ATP-binding</keyword>
<dbReference type="GO" id="GO:0008902">
    <property type="term" value="F:hydroxymethylpyrimidine kinase activity"/>
    <property type="evidence" value="ECO:0007669"/>
    <property type="project" value="UniProtKB-EC"/>
</dbReference>
<sequence length="278" mass="29490">MIYYPSVLTIAGSDSGGGAGIQADLKTISALGCYGTSAITTITAQNTTGVKDLHHLPTSIVIAQIEAVLSDIRPNAIKIGMISNPEVLLAVYGVLKHYQAIPIILDPVMISTSGHRLIGEDTIEPMKQFLIPLTTLVTPNLDEAAILSGMEISTVSEMKIAARKILDLNCQAVLVKGGHLKGDQLSDIYLDKNGLEFSYENTAINSLNTHGTGCTLSSAIASFLAIGFELPAAIQKAELYVHQAIKQGVDVVTGKGKGPLNHFHAPIPSIKHDTDLKN</sequence>
<gene>
    <name evidence="8" type="ORF">HDF25_003944</name>
</gene>